<feature type="domain" description="C2H2-type" evidence="8">
    <location>
        <begin position="434"/>
        <end position="457"/>
    </location>
</feature>
<evidence type="ECO:0000256" key="3">
    <source>
        <dbReference type="ARBA" id="ARBA00023242"/>
    </source>
</evidence>
<dbReference type="InterPro" id="IPR001356">
    <property type="entry name" value="HD"/>
</dbReference>
<protein>
    <submittedName>
        <fullName evidence="9">Uncharacterized protein</fullName>
    </submittedName>
</protein>
<dbReference type="GO" id="GO:0005634">
    <property type="term" value="C:nucleus"/>
    <property type="evidence" value="ECO:0007669"/>
    <property type="project" value="UniProtKB-SubCell"/>
</dbReference>
<feature type="domain" description="Homeobox" evidence="7">
    <location>
        <begin position="224"/>
        <end position="287"/>
    </location>
</feature>
<dbReference type="PROSITE" id="PS50157">
    <property type="entry name" value="ZINC_FINGER_C2H2_2"/>
    <property type="match status" value="1"/>
</dbReference>
<dbReference type="Proteomes" id="UP001187682">
    <property type="component" value="Unassembled WGS sequence"/>
</dbReference>
<dbReference type="GO" id="GO:0008270">
    <property type="term" value="F:zinc ion binding"/>
    <property type="evidence" value="ECO:0007669"/>
    <property type="project" value="UniProtKB-KW"/>
</dbReference>
<dbReference type="GO" id="GO:0003677">
    <property type="term" value="F:DNA binding"/>
    <property type="evidence" value="ECO:0007669"/>
    <property type="project" value="UniProtKB-UniRule"/>
</dbReference>
<keyword evidence="4" id="KW-0863">Zinc-finger</keyword>
<feature type="region of interest" description="Disordered" evidence="6">
    <location>
        <begin position="211"/>
        <end position="236"/>
    </location>
</feature>
<proteinExistence type="predicted"/>
<keyword evidence="10" id="KW-1185">Reference proteome</keyword>
<feature type="DNA-binding region" description="Homeobox" evidence="5">
    <location>
        <begin position="226"/>
        <end position="288"/>
    </location>
</feature>
<dbReference type="PROSITE" id="PS00028">
    <property type="entry name" value="ZINC_FINGER_C2H2_1"/>
    <property type="match status" value="1"/>
</dbReference>
<evidence type="ECO:0000256" key="5">
    <source>
        <dbReference type="PROSITE-ProRule" id="PRU00108"/>
    </source>
</evidence>
<evidence type="ECO:0000256" key="4">
    <source>
        <dbReference type="PROSITE-ProRule" id="PRU00042"/>
    </source>
</evidence>
<dbReference type="PANTHER" id="PTHR11850">
    <property type="entry name" value="HOMEOBOX PROTEIN TRANSCRIPTION FACTORS"/>
    <property type="match status" value="1"/>
</dbReference>
<dbReference type="SMART" id="SM00355">
    <property type="entry name" value="ZnF_C2H2"/>
    <property type="match status" value="3"/>
</dbReference>
<dbReference type="GO" id="GO:0006355">
    <property type="term" value="P:regulation of DNA-templated transcription"/>
    <property type="evidence" value="ECO:0007669"/>
    <property type="project" value="InterPro"/>
</dbReference>
<dbReference type="InterPro" id="IPR009057">
    <property type="entry name" value="Homeodomain-like_sf"/>
</dbReference>
<evidence type="ECO:0000256" key="6">
    <source>
        <dbReference type="SAM" id="MobiDB-lite"/>
    </source>
</evidence>
<gene>
    <name evidence="9" type="ORF">DNG_10007</name>
</gene>
<comment type="subcellular location">
    <subcellularLocation>
        <location evidence="5">Nucleus</location>
    </subcellularLocation>
</comment>
<dbReference type="PROSITE" id="PS50071">
    <property type="entry name" value="HOMEOBOX_2"/>
    <property type="match status" value="1"/>
</dbReference>
<feature type="compositionally biased region" description="Pro residues" evidence="6">
    <location>
        <begin position="214"/>
        <end position="223"/>
    </location>
</feature>
<feature type="region of interest" description="Disordered" evidence="6">
    <location>
        <begin position="287"/>
        <end position="310"/>
    </location>
</feature>
<keyword evidence="3 5" id="KW-0539">Nucleus</keyword>
<dbReference type="InterPro" id="IPR008422">
    <property type="entry name" value="KN_HD"/>
</dbReference>
<evidence type="ECO:0000256" key="2">
    <source>
        <dbReference type="ARBA" id="ARBA00023155"/>
    </source>
</evidence>
<dbReference type="InterPro" id="IPR013087">
    <property type="entry name" value="Znf_C2H2_type"/>
</dbReference>
<keyword evidence="2 5" id="KW-0371">Homeobox</keyword>
<dbReference type="SMART" id="SM00389">
    <property type="entry name" value="HOX"/>
    <property type="match status" value="1"/>
</dbReference>
<organism evidence="9 10">
    <name type="scientific">Cephalotrichum gorgonifer</name>
    <dbReference type="NCBI Taxonomy" id="2041049"/>
    <lineage>
        <taxon>Eukaryota</taxon>
        <taxon>Fungi</taxon>
        <taxon>Dikarya</taxon>
        <taxon>Ascomycota</taxon>
        <taxon>Pezizomycotina</taxon>
        <taxon>Sordariomycetes</taxon>
        <taxon>Hypocreomycetidae</taxon>
        <taxon>Microascales</taxon>
        <taxon>Microascaceae</taxon>
        <taxon>Cephalotrichum</taxon>
    </lineage>
</organism>
<accession>A0AAE8N8G4</accession>
<dbReference type="Gene3D" id="1.10.10.60">
    <property type="entry name" value="Homeodomain-like"/>
    <property type="match status" value="1"/>
</dbReference>
<evidence type="ECO:0000313" key="10">
    <source>
        <dbReference type="Proteomes" id="UP001187682"/>
    </source>
</evidence>
<comment type="caution">
    <text evidence="9">The sequence shown here is derived from an EMBL/GenBank/DDBJ whole genome shotgun (WGS) entry which is preliminary data.</text>
</comment>
<dbReference type="SUPFAM" id="SSF46689">
    <property type="entry name" value="Homeodomain-like"/>
    <property type="match status" value="1"/>
</dbReference>
<dbReference type="EMBL" id="ONZQ02000019">
    <property type="protein sequence ID" value="SPO07313.1"/>
    <property type="molecule type" value="Genomic_DNA"/>
</dbReference>
<evidence type="ECO:0000313" key="9">
    <source>
        <dbReference type="EMBL" id="SPO07313.1"/>
    </source>
</evidence>
<evidence type="ECO:0000259" key="8">
    <source>
        <dbReference type="PROSITE" id="PS50157"/>
    </source>
</evidence>
<keyword evidence="4" id="KW-0862">Zinc</keyword>
<reference evidence="9" key="1">
    <citation type="submission" date="2018-03" db="EMBL/GenBank/DDBJ databases">
        <authorList>
            <person name="Guldener U."/>
        </authorList>
    </citation>
    <scope>NUCLEOTIDE SEQUENCE</scope>
</reference>
<evidence type="ECO:0000259" key="7">
    <source>
        <dbReference type="PROSITE" id="PS50071"/>
    </source>
</evidence>
<dbReference type="CDD" id="cd00086">
    <property type="entry name" value="homeodomain"/>
    <property type="match status" value="1"/>
</dbReference>
<feature type="region of interest" description="Disordered" evidence="6">
    <location>
        <begin position="382"/>
        <end position="428"/>
    </location>
</feature>
<keyword evidence="1 5" id="KW-0238">DNA-binding</keyword>
<evidence type="ECO:0000256" key="1">
    <source>
        <dbReference type="ARBA" id="ARBA00023125"/>
    </source>
</evidence>
<feature type="compositionally biased region" description="Basic and acidic residues" evidence="6">
    <location>
        <begin position="417"/>
        <end position="428"/>
    </location>
</feature>
<dbReference type="Pfam" id="PF05920">
    <property type="entry name" value="Homeobox_KN"/>
    <property type="match status" value="1"/>
</dbReference>
<dbReference type="InterPro" id="IPR050224">
    <property type="entry name" value="TALE_homeobox"/>
</dbReference>
<keyword evidence="4" id="KW-0479">Metal-binding</keyword>
<dbReference type="AlphaFoldDB" id="A0AAE8N8G4"/>
<sequence>MNLLSDDLFAAGDYNAMAMAGVPGNPSTSTAPEACLDSHSPATLTADPGILDSSVAMPIIAAFPEYEFTREQLAGASLWPCPTAFETEATPDTFTFNLDEMDGLNVDGTFLNSEAAYHGAYRPPMACSHCQRHRLQCFILRTTSANPNPISSCSSCVALFRECSLAGQGKRDHSHFETPQPVIGQLHGVNEEYEPSSSLAPSPDELVLAAGPTTRPPLRPTVPPVSGKRSSSRSVHKNRALRTWFAAHIDHPYPSEEEKSAMAQQSGLSRTQVVNWFSNARRRHKMSAEASSARSATKIFPQGSPMPRSILANMTPLERWRSSPPDEEPVSASVISSALGAPWWDHHHYDSEPADRASYGDGSASSVSGSGDFNFHTRSLTRDLSSDSNSSCYSFQSRVRASPHTDRSAAAQDPEEDGGRHVSREEKPAKSAIFQCTFCPQSFGKKYDWVRHEQSVHLPGLDSWVCGVPLSPDSPLVIWCFAQEAQECIFCGHTSPSVEHFQSHQFEACAERELSARTFSRKDHLVQHLHKFHGCRRREGWAMDVSMLRHTQDAVPSRCGFCQAKMNSWKQRVQHLAAHFQSGFTMEQWEGGCGIGEPMAAMVQGALPKRIYT</sequence>
<name>A0AAE8N8G4_9PEZI</name>